<keyword evidence="2" id="KW-1133">Transmembrane helix</keyword>
<evidence type="ECO:0000313" key="4">
    <source>
        <dbReference type="Proteomes" id="UP001189122"/>
    </source>
</evidence>
<protein>
    <submittedName>
        <fullName evidence="3">Uncharacterized protein</fullName>
    </submittedName>
</protein>
<evidence type="ECO:0000256" key="2">
    <source>
        <dbReference type="SAM" id="Phobius"/>
    </source>
</evidence>
<feature type="transmembrane region" description="Helical" evidence="2">
    <location>
        <begin position="430"/>
        <end position="451"/>
    </location>
</feature>
<keyword evidence="2" id="KW-0812">Transmembrane</keyword>
<proteinExistence type="predicted"/>
<dbReference type="AlphaFoldDB" id="A0A7I8JR75"/>
<dbReference type="Proteomes" id="UP001189122">
    <property type="component" value="Unassembled WGS sequence"/>
</dbReference>
<reference evidence="3 4" key="1">
    <citation type="submission" date="2019-12" db="EMBL/GenBank/DDBJ databases">
        <authorList>
            <person name="Scholz U."/>
            <person name="Mascher M."/>
            <person name="Fiebig A."/>
        </authorList>
    </citation>
    <scope>NUCLEOTIDE SEQUENCE</scope>
</reference>
<dbReference type="PANTHER" id="PTHR31317:SF4">
    <property type="entry name" value="OS08G0163500 PROTEIN"/>
    <property type="match status" value="1"/>
</dbReference>
<feature type="region of interest" description="Disordered" evidence="1">
    <location>
        <begin position="208"/>
        <end position="230"/>
    </location>
</feature>
<gene>
    <name evidence="3" type="ORF">SI7747_16018494</name>
</gene>
<evidence type="ECO:0000256" key="1">
    <source>
        <dbReference type="SAM" id="MobiDB-lite"/>
    </source>
</evidence>
<dbReference type="PANTHER" id="PTHR31317">
    <property type="entry name" value="OS08G0163500 PROTEIN"/>
    <property type="match status" value="1"/>
</dbReference>
<organism evidence="3">
    <name type="scientific">Spirodela intermedia</name>
    <name type="common">Intermediate duckweed</name>
    <dbReference type="NCBI Taxonomy" id="51605"/>
    <lineage>
        <taxon>Eukaryota</taxon>
        <taxon>Viridiplantae</taxon>
        <taxon>Streptophyta</taxon>
        <taxon>Embryophyta</taxon>
        <taxon>Tracheophyta</taxon>
        <taxon>Spermatophyta</taxon>
        <taxon>Magnoliopsida</taxon>
        <taxon>Liliopsida</taxon>
        <taxon>Araceae</taxon>
        <taxon>Lemnoideae</taxon>
        <taxon>Spirodela</taxon>
    </lineage>
</organism>
<dbReference type="InterPro" id="IPR010410">
    <property type="entry name" value="DUF1005"/>
</dbReference>
<evidence type="ECO:0000313" key="3">
    <source>
        <dbReference type="EMBL" id="CAA2632938.1"/>
    </source>
</evidence>
<accession>A0A7I8JR75</accession>
<keyword evidence="4" id="KW-1185">Reference proteome</keyword>
<dbReference type="EMBL" id="LR743603">
    <property type="protein sequence ID" value="CAA2632938.1"/>
    <property type="molecule type" value="Genomic_DNA"/>
</dbReference>
<name>A0A7I8JR75_SPIIN</name>
<dbReference type="EMBL" id="CACRZD030000016">
    <property type="protein sequence ID" value="CAA6672083.1"/>
    <property type="molecule type" value="Genomic_DNA"/>
</dbReference>
<keyword evidence="2" id="KW-0472">Membrane</keyword>
<sequence>MDPQTFVRVSIGSLGLWTQPTRAPSTSAPPASSLYSCEIRLRGFPTQTAAVPLLPSPEAVPERPIDNPAVVFYLGESDVKALMVSRCLRASGSCLEVAVYRRRRRSRCGYGGRRRKVGTFRLRVGPQWGEGRPALLHSGWVDLGRSLRGEDRPPPELHLRVNLDPDPRYVFQFEDETALSPQVVQLQGTIKQPIFSCKFNRERRASQAEATSSCWSNSNSDDADGDGERRERKGWRVMIHDLSGSAVAAAFMATPFVPSTGSDWVARSNPGAWLILRPDPRPAGELASLGPPRGLARERRAAGGESVCCRLFLLPEGRDDGVQIAEAEARRCNSGRLPADAAPLPGAAGGFVMNCTVRGEGKSSKPLVQLAVRHVTCVEDAAIFMALAAAVDLSIQACGHSRGSQEDGTVFFFPLSVLLRLLAHRTAPHFLSSLSCLVVNICLGFCFLTIIRRRNPLVNPLVVIVMVSQRRRHRVCPCSPPFSSADGAGGGGAGCGRPCLQIICST</sequence>
<dbReference type="Pfam" id="PF06219">
    <property type="entry name" value="DUF1005"/>
    <property type="match status" value="2"/>
</dbReference>